<accession>A0A7K0CGF2</accession>
<protein>
    <recommendedName>
        <fullName evidence="3">HEAT repeat domain-containing protein</fullName>
    </recommendedName>
</protein>
<dbReference type="InterPro" id="IPR011989">
    <property type="entry name" value="ARM-like"/>
</dbReference>
<organism evidence="1 2">
    <name type="scientific">Streptomyces smaragdinus</name>
    <dbReference type="NCBI Taxonomy" id="2585196"/>
    <lineage>
        <taxon>Bacteria</taxon>
        <taxon>Bacillati</taxon>
        <taxon>Actinomycetota</taxon>
        <taxon>Actinomycetes</taxon>
        <taxon>Kitasatosporales</taxon>
        <taxon>Streptomycetaceae</taxon>
        <taxon>Streptomyces</taxon>
    </lineage>
</organism>
<dbReference type="Pfam" id="PF13646">
    <property type="entry name" value="HEAT_2"/>
    <property type="match status" value="1"/>
</dbReference>
<dbReference type="OrthoDB" id="4323392at2"/>
<proteinExistence type="predicted"/>
<dbReference type="SUPFAM" id="SSF48371">
    <property type="entry name" value="ARM repeat"/>
    <property type="match status" value="1"/>
</dbReference>
<dbReference type="EMBL" id="WEGJ01000007">
    <property type="protein sequence ID" value="MQY12560.1"/>
    <property type="molecule type" value="Genomic_DNA"/>
</dbReference>
<reference evidence="1 2" key="1">
    <citation type="submission" date="2019-10" db="EMBL/GenBank/DDBJ databases">
        <title>Streptomyces smaragdinus sp. nov. and Streptomyces fabii sp. nov., isolated from the gut of fungus growing-termite Macrotermes natalensis.</title>
        <authorList>
            <person name="Schwitalla J."/>
            <person name="Benndorf R."/>
            <person name="Martin K."/>
            <person name="De Beer W."/>
            <person name="Kaster A.-K."/>
            <person name="Vollmers J."/>
            <person name="Poulsen M."/>
            <person name="Beemelmanns C."/>
        </authorList>
    </citation>
    <scope>NUCLEOTIDE SEQUENCE [LARGE SCALE GENOMIC DNA]</scope>
    <source>
        <strain evidence="1 2">RB5</strain>
    </source>
</reference>
<sequence>MHRRDDDFRTLTDRIRGEVKGHAQWALYQRTVTFARQDAAASRDELARVLELPGYPLWARELAAFTLGTAGDRRAFETLVLLLNYRDPVRAATAAVALARLGDPRTARAAAALATNPLRTSYSLQAVRLLGRLRAPESVPALISALERQVRGPDHHWSVAAACIEGLATMGDERAVPVLTSARVFAELREPAGEALARIWRGSTSSA</sequence>
<dbReference type="Gene3D" id="1.25.10.10">
    <property type="entry name" value="Leucine-rich Repeat Variant"/>
    <property type="match status" value="1"/>
</dbReference>
<dbReference type="InterPro" id="IPR016024">
    <property type="entry name" value="ARM-type_fold"/>
</dbReference>
<evidence type="ECO:0000313" key="2">
    <source>
        <dbReference type="Proteomes" id="UP000466345"/>
    </source>
</evidence>
<dbReference type="InterPro" id="IPR004155">
    <property type="entry name" value="PBS_lyase_HEAT"/>
</dbReference>
<dbReference type="RefSeq" id="WP_153452175.1">
    <property type="nucleotide sequence ID" value="NZ_WEGJ01000007.1"/>
</dbReference>
<gene>
    <name evidence="1" type="ORF">SRB5_26960</name>
</gene>
<name>A0A7K0CGF2_9ACTN</name>
<evidence type="ECO:0008006" key="3">
    <source>
        <dbReference type="Google" id="ProtNLM"/>
    </source>
</evidence>
<dbReference type="SMART" id="SM00567">
    <property type="entry name" value="EZ_HEAT"/>
    <property type="match status" value="4"/>
</dbReference>
<dbReference type="AlphaFoldDB" id="A0A7K0CGF2"/>
<evidence type="ECO:0000313" key="1">
    <source>
        <dbReference type="EMBL" id="MQY12560.1"/>
    </source>
</evidence>
<dbReference type="Proteomes" id="UP000466345">
    <property type="component" value="Unassembled WGS sequence"/>
</dbReference>
<keyword evidence="2" id="KW-1185">Reference proteome</keyword>
<comment type="caution">
    <text evidence="1">The sequence shown here is derived from an EMBL/GenBank/DDBJ whole genome shotgun (WGS) entry which is preliminary data.</text>
</comment>